<evidence type="ECO:0000313" key="1">
    <source>
        <dbReference type="EMBL" id="AEQ39240.1"/>
    </source>
</evidence>
<dbReference type="RefSeq" id="YP_009666237.1">
    <property type="nucleotide sequence ID" value="NC_043469.1"/>
</dbReference>
<dbReference type="Proteomes" id="UP000258500">
    <property type="component" value="Segment"/>
</dbReference>
<keyword evidence="2" id="KW-1185">Reference proteome</keyword>
<name>G5DML2_9CAUD</name>
<sequence length="61" mass="6795">MKVSKKKMAMYWAFFLVGLGLHNYAGWEAIGMLCAIIGVSRLSEISGFRRGHRAAFSGDKE</sequence>
<reference evidence="1 2" key="1">
    <citation type="journal article" date="2012" name="J. Gen. Virol.">
        <title>Isolation and characterization of a bacteriophage F20 virulent to Enterobacter aerogenes.</title>
        <authorList>
            <person name="Mishra C.K."/>
            <person name="Choi T.J."/>
            <person name="Kang S.C."/>
        </authorList>
    </citation>
    <scope>NUCLEOTIDE SEQUENCE [LARGE SCALE GENOMIC DNA]</scope>
</reference>
<proteinExistence type="predicted"/>
<dbReference type="EMBL" id="JN672684">
    <property type="protein sequence ID" value="AEQ39240.1"/>
    <property type="molecule type" value="Genomic_DNA"/>
</dbReference>
<evidence type="ECO:0000313" key="2">
    <source>
        <dbReference type="Proteomes" id="UP000258500"/>
    </source>
</evidence>
<organism evidence="1 2">
    <name type="scientific">Enterobacter phage F20</name>
    <dbReference type="NCBI Taxonomy" id="2886900"/>
    <lineage>
        <taxon>Viruses</taxon>
        <taxon>Duplodnaviria</taxon>
        <taxon>Heunggongvirae</taxon>
        <taxon>Uroviricota</taxon>
        <taxon>Caudoviricetes</taxon>
        <taxon>Drexlerviridae</taxon>
        <taxon>Webervirus</taxon>
        <taxon>Webervirus F20</taxon>
    </lineage>
</organism>
<accession>G5DML2</accession>
<protein>
    <submittedName>
        <fullName evidence="1">Uncharacterized protein</fullName>
    </submittedName>
</protein>
<dbReference type="GeneID" id="40526448"/>